<accession>A0A392TTA6</accession>
<evidence type="ECO:0000313" key="2">
    <source>
        <dbReference type="EMBL" id="MCI63336.1"/>
    </source>
</evidence>
<dbReference type="AlphaFoldDB" id="A0A392TTA6"/>
<comment type="caution">
    <text evidence="2">The sequence shown here is derived from an EMBL/GenBank/DDBJ whole genome shotgun (WGS) entry which is preliminary data.</text>
</comment>
<protein>
    <submittedName>
        <fullName evidence="2">B3 domain-containing protein</fullName>
    </submittedName>
</protein>
<organism evidence="2 3">
    <name type="scientific">Trifolium medium</name>
    <dbReference type="NCBI Taxonomy" id="97028"/>
    <lineage>
        <taxon>Eukaryota</taxon>
        <taxon>Viridiplantae</taxon>
        <taxon>Streptophyta</taxon>
        <taxon>Embryophyta</taxon>
        <taxon>Tracheophyta</taxon>
        <taxon>Spermatophyta</taxon>
        <taxon>Magnoliopsida</taxon>
        <taxon>eudicotyledons</taxon>
        <taxon>Gunneridae</taxon>
        <taxon>Pentapetalae</taxon>
        <taxon>rosids</taxon>
        <taxon>fabids</taxon>
        <taxon>Fabales</taxon>
        <taxon>Fabaceae</taxon>
        <taxon>Papilionoideae</taxon>
        <taxon>50 kb inversion clade</taxon>
        <taxon>NPAAA clade</taxon>
        <taxon>Hologalegina</taxon>
        <taxon>IRL clade</taxon>
        <taxon>Trifolieae</taxon>
        <taxon>Trifolium</taxon>
    </lineage>
</organism>
<feature type="non-terminal residue" evidence="2">
    <location>
        <position position="1"/>
    </location>
</feature>
<reference evidence="2 3" key="1">
    <citation type="journal article" date="2018" name="Front. Plant Sci.">
        <title>Red Clover (Trifolium pratense) and Zigzag Clover (T. medium) - A Picture of Genomic Similarities and Differences.</title>
        <authorList>
            <person name="Dluhosova J."/>
            <person name="Istvanek J."/>
            <person name="Nedelnik J."/>
            <person name="Repkova J."/>
        </authorList>
    </citation>
    <scope>NUCLEOTIDE SEQUENCE [LARGE SCALE GENOMIC DNA]</scope>
    <source>
        <strain evidence="3">cv. 10/8</strain>
        <tissue evidence="2">Leaf</tissue>
    </source>
</reference>
<sequence>GVESASPEKLMADALTKTTTIQFPFQPTGKRTKKPVNEVTPTPVQTKKRGRPFKAAHSCDLVACNKEHSG</sequence>
<dbReference type="Proteomes" id="UP000265520">
    <property type="component" value="Unassembled WGS sequence"/>
</dbReference>
<evidence type="ECO:0000256" key="1">
    <source>
        <dbReference type="SAM" id="MobiDB-lite"/>
    </source>
</evidence>
<name>A0A392TTA6_9FABA</name>
<dbReference type="EMBL" id="LXQA010635216">
    <property type="protein sequence ID" value="MCI63336.1"/>
    <property type="molecule type" value="Genomic_DNA"/>
</dbReference>
<keyword evidence="3" id="KW-1185">Reference proteome</keyword>
<feature type="region of interest" description="Disordered" evidence="1">
    <location>
        <begin position="25"/>
        <end position="53"/>
    </location>
</feature>
<proteinExistence type="predicted"/>
<evidence type="ECO:0000313" key="3">
    <source>
        <dbReference type="Proteomes" id="UP000265520"/>
    </source>
</evidence>